<dbReference type="AlphaFoldDB" id="A0A8S2S243"/>
<dbReference type="EMBL" id="CAJNOK010025395">
    <property type="protein sequence ID" value="CAF1389506.1"/>
    <property type="molecule type" value="Genomic_DNA"/>
</dbReference>
<organism evidence="2 3">
    <name type="scientific">Didymodactylos carnosus</name>
    <dbReference type="NCBI Taxonomy" id="1234261"/>
    <lineage>
        <taxon>Eukaryota</taxon>
        <taxon>Metazoa</taxon>
        <taxon>Spiralia</taxon>
        <taxon>Gnathifera</taxon>
        <taxon>Rotifera</taxon>
        <taxon>Eurotatoria</taxon>
        <taxon>Bdelloidea</taxon>
        <taxon>Philodinida</taxon>
        <taxon>Philodinidae</taxon>
        <taxon>Didymodactylos</taxon>
    </lineage>
</organism>
<name>A0A8S2S243_9BILA</name>
<evidence type="ECO:0000313" key="1">
    <source>
        <dbReference type="EMBL" id="CAF1389506.1"/>
    </source>
</evidence>
<evidence type="ECO:0000313" key="2">
    <source>
        <dbReference type="EMBL" id="CAF4197215.1"/>
    </source>
</evidence>
<evidence type="ECO:0000313" key="3">
    <source>
        <dbReference type="Proteomes" id="UP000682733"/>
    </source>
</evidence>
<dbReference type="Proteomes" id="UP000682733">
    <property type="component" value="Unassembled WGS sequence"/>
</dbReference>
<dbReference type="EMBL" id="CAJOBA010047099">
    <property type="protein sequence ID" value="CAF4197215.1"/>
    <property type="molecule type" value="Genomic_DNA"/>
</dbReference>
<protein>
    <submittedName>
        <fullName evidence="2">Uncharacterized protein</fullName>
    </submittedName>
</protein>
<proteinExistence type="predicted"/>
<feature type="non-terminal residue" evidence="2">
    <location>
        <position position="1"/>
    </location>
</feature>
<sequence length="213" mass="22620">TTNGAHGSITFDTTGVGLVYCSYTDRNGVQQERSYNVNVTGVVGIISGPNPALVNVPQTFSISYTIGTNYNWSSNLSPFTMTTNGAHGSITFDKSGVGLVYCILVGIISGPNPALVNVLQTFSISYTIGTNYNWSSNLSPFTMTTNGAHGSITFDTTGVGLVYCSYTDRNGVQQERSYNVNVTGGKNLPATILSYIVKNGLGHSLELQKTGFP</sequence>
<gene>
    <name evidence="1" type="ORF">OVA965_LOCUS32504</name>
    <name evidence="2" type="ORF">TMI583_LOCUS33362</name>
</gene>
<comment type="caution">
    <text evidence="2">The sequence shown here is derived from an EMBL/GenBank/DDBJ whole genome shotgun (WGS) entry which is preliminary data.</text>
</comment>
<reference evidence="2" key="1">
    <citation type="submission" date="2021-02" db="EMBL/GenBank/DDBJ databases">
        <authorList>
            <person name="Nowell W R."/>
        </authorList>
    </citation>
    <scope>NUCLEOTIDE SEQUENCE</scope>
</reference>
<dbReference type="Proteomes" id="UP000677228">
    <property type="component" value="Unassembled WGS sequence"/>
</dbReference>
<accession>A0A8S2S243</accession>